<evidence type="ECO:0000256" key="3">
    <source>
        <dbReference type="ARBA" id="ARBA00023043"/>
    </source>
</evidence>
<dbReference type="PANTHER" id="PTHR46231:SF1">
    <property type="entry name" value="ANKYRIN REPEAT AND BTB_POZ DOMAIN-CONTAINING PROTEIN 1"/>
    <property type="match status" value="1"/>
</dbReference>
<dbReference type="Gene3D" id="2.120.10.30">
    <property type="entry name" value="TolB, C-terminal domain"/>
    <property type="match status" value="1"/>
</dbReference>
<keyword evidence="3" id="KW-0040">ANK repeat</keyword>
<dbReference type="InterPro" id="IPR000210">
    <property type="entry name" value="BTB/POZ_dom"/>
</dbReference>
<organism evidence="6 7">
    <name type="scientific">Chlamydomonas schloesseri</name>
    <dbReference type="NCBI Taxonomy" id="2026947"/>
    <lineage>
        <taxon>Eukaryota</taxon>
        <taxon>Viridiplantae</taxon>
        <taxon>Chlorophyta</taxon>
        <taxon>core chlorophytes</taxon>
        <taxon>Chlorophyceae</taxon>
        <taxon>CS clade</taxon>
        <taxon>Chlamydomonadales</taxon>
        <taxon>Chlamydomonadaceae</taxon>
        <taxon>Chlamydomonas</taxon>
    </lineage>
</organism>
<dbReference type="OrthoDB" id="534632at2759"/>
<dbReference type="InterPro" id="IPR044515">
    <property type="entry name" value="ABTB1"/>
</dbReference>
<gene>
    <name evidence="6" type="ORF">HYH02_015160</name>
</gene>
<evidence type="ECO:0000259" key="5">
    <source>
        <dbReference type="PROSITE" id="PS50097"/>
    </source>
</evidence>
<dbReference type="SUPFAM" id="SSF54695">
    <property type="entry name" value="POZ domain"/>
    <property type="match status" value="1"/>
</dbReference>
<feature type="region of interest" description="Disordered" evidence="4">
    <location>
        <begin position="273"/>
        <end position="295"/>
    </location>
</feature>
<dbReference type="GO" id="GO:0000151">
    <property type="term" value="C:ubiquitin ligase complex"/>
    <property type="evidence" value="ECO:0007669"/>
    <property type="project" value="TreeGrafter"/>
</dbReference>
<proteinExistence type="predicted"/>
<dbReference type="Pfam" id="PF00651">
    <property type="entry name" value="BTB"/>
    <property type="match status" value="1"/>
</dbReference>
<reference evidence="6" key="1">
    <citation type="journal article" date="2020" name="bioRxiv">
        <title>Comparative genomics of Chlamydomonas.</title>
        <authorList>
            <person name="Craig R.J."/>
            <person name="Hasan A.R."/>
            <person name="Ness R.W."/>
            <person name="Keightley P.D."/>
        </authorList>
    </citation>
    <scope>NUCLEOTIDE SEQUENCE</scope>
    <source>
        <strain evidence="6">CCAP 11/173</strain>
    </source>
</reference>
<evidence type="ECO:0000256" key="4">
    <source>
        <dbReference type="SAM" id="MobiDB-lite"/>
    </source>
</evidence>
<comment type="pathway">
    <text evidence="1">Protein modification; protein ubiquitination.</text>
</comment>
<evidence type="ECO:0000256" key="1">
    <source>
        <dbReference type="ARBA" id="ARBA00004906"/>
    </source>
</evidence>
<dbReference type="PANTHER" id="PTHR46231">
    <property type="entry name" value="ANKYRIN REPEAT AND BTB/POZ DOMAIN-CONTAINING PROTEIN 1"/>
    <property type="match status" value="1"/>
</dbReference>
<sequence>MSPNSPPQLSAEPLELKERVPPPEGGPGPSTAAGPAAAAAATSSAGGSGSYSSGSSSCSGSSSGLLRPYNCKVALHRAVYDSYSGCIYFVEGRGLMRLDAEDVVTRVAGHRELCGTADGPGLSGARFQLPHSVTSDGAGNLLVADCGTVRRVSLPGPDAPPGTEATVATVYGGPWSAGFVDIAYDAAHGRLYAATMSAVYRLSDEGRVPTRIAGSEAAAAGGGGGSGSSGSSSSSAGSGPGGGGGGRGVPGGWAAVVAGAAAGAGGAGGGGGGGLWQGHGSGEGPSSGGLGGAAGAAAGAGTGTGTGAPRGFLGFSGITGLVVDGGGRLYVADRQQVYRLEADGGPGTIICVGKSDTSGGAVGCYPTLLPGGCLALAQYHDRRVLLLGLPQPAGGWAGGGLWGRDGAGGLMGGLGGLGLPGLMGPMGRGGGMSEGVAGLLALGKKKPGGVGEGQLVAVAVGGRAFTAHRLILAARCEYFRRLFAGGFADSGAREVVLQDADPDAFAALLRHMYTGELGFPMQLLRPLAELADRLLLPQVVRHVKRRLLAATQPVTVVADMLWAHAQGFNDLLENLKEWYLEHQREVLRAAPDTVRQLFTAAPAFAFELHCATVGHVAAGGGGGGGVNGAGCGGGAGGITTVSYNGSGGYSAGGRR</sequence>
<feature type="region of interest" description="Disordered" evidence="4">
    <location>
        <begin position="1"/>
        <end position="54"/>
    </location>
</feature>
<dbReference type="InterPro" id="IPR011042">
    <property type="entry name" value="6-blade_b-propeller_TolB-like"/>
</dbReference>
<dbReference type="SUPFAM" id="SSF63829">
    <property type="entry name" value="Calcium-dependent phosphotriesterase"/>
    <property type="match status" value="1"/>
</dbReference>
<dbReference type="InterPro" id="IPR011333">
    <property type="entry name" value="SKP1/BTB/POZ_sf"/>
</dbReference>
<protein>
    <recommendedName>
        <fullName evidence="5">BTB domain-containing protein</fullName>
    </recommendedName>
</protein>
<dbReference type="PROSITE" id="PS50097">
    <property type="entry name" value="BTB"/>
    <property type="match status" value="1"/>
</dbReference>
<accession>A0A835SH08</accession>
<dbReference type="CDD" id="cd18186">
    <property type="entry name" value="BTB_POZ_ZBTB_KLHL-like"/>
    <property type="match status" value="1"/>
</dbReference>
<dbReference type="AlphaFoldDB" id="A0A835SH08"/>
<dbReference type="Gene3D" id="3.30.710.10">
    <property type="entry name" value="Potassium Channel Kv1.1, Chain A"/>
    <property type="match status" value="1"/>
</dbReference>
<keyword evidence="7" id="KW-1185">Reference proteome</keyword>
<name>A0A835SH08_9CHLO</name>
<feature type="domain" description="BTB" evidence="5">
    <location>
        <begin position="454"/>
        <end position="521"/>
    </location>
</feature>
<dbReference type="Proteomes" id="UP000613740">
    <property type="component" value="Unassembled WGS sequence"/>
</dbReference>
<evidence type="ECO:0000256" key="2">
    <source>
        <dbReference type="ARBA" id="ARBA00022737"/>
    </source>
</evidence>
<evidence type="ECO:0000313" key="6">
    <source>
        <dbReference type="EMBL" id="KAG2424682.1"/>
    </source>
</evidence>
<keyword evidence="2" id="KW-0677">Repeat</keyword>
<feature type="compositionally biased region" description="Low complexity" evidence="4">
    <location>
        <begin position="29"/>
        <end position="54"/>
    </location>
</feature>
<comment type="caution">
    <text evidence="6">The sequence shown here is derived from an EMBL/GenBank/DDBJ whole genome shotgun (WGS) entry which is preliminary data.</text>
</comment>
<dbReference type="SMART" id="SM00225">
    <property type="entry name" value="BTB"/>
    <property type="match status" value="1"/>
</dbReference>
<dbReference type="EMBL" id="JAEHOD010000122">
    <property type="protein sequence ID" value="KAG2424682.1"/>
    <property type="molecule type" value="Genomic_DNA"/>
</dbReference>
<evidence type="ECO:0000313" key="7">
    <source>
        <dbReference type="Proteomes" id="UP000613740"/>
    </source>
</evidence>
<dbReference type="GO" id="GO:0005737">
    <property type="term" value="C:cytoplasm"/>
    <property type="evidence" value="ECO:0007669"/>
    <property type="project" value="TreeGrafter"/>
</dbReference>
<feature type="compositionally biased region" description="Gly residues" evidence="4">
    <location>
        <begin position="238"/>
        <end position="248"/>
    </location>
</feature>
<feature type="region of interest" description="Disordered" evidence="4">
    <location>
        <begin position="216"/>
        <end position="248"/>
    </location>
</feature>